<dbReference type="PANTHER" id="PTHR23150">
    <property type="entry name" value="SULFATASE MODIFYING FACTOR 1, 2"/>
    <property type="match status" value="1"/>
</dbReference>
<dbReference type="Pfam" id="PF03781">
    <property type="entry name" value="FGE-sulfatase"/>
    <property type="match status" value="1"/>
</dbReference>
<dbReference type="SUPFAM" id="SSF56436">
    <property type="entry name" value="C-type lectin-like"/>
    <property type="match status" value="1"/>
</dbReference>
<dbReference type="PANTHER" id="PTHR23150:SF36">
    <property type="entry name" value="HERCYNINE OXYGENASE"/>
    <property type="match status" value="1"/>
</dbReference>
<organism evidence="2 3">
    <name type="scientific">Lyngbya confervoides BDU141951</name>
    <dbReference type="NCBI Taxonomy" id="1574623"/>
    <lineage>
        <taxon>Bacteria</taxon>
        <taxon>Bacillati</taxon>
        <taxon>Cyanobacteriota</taxon>
        <taxon>Cyanophyceae</taxon>
        <taxon>Oscillatoriophycideae</taxon>
        <taxon>Oscillatoriales</taxon>
        <taxon>Microcoleaceae</taxon>
        <taxon>Lyngbya</taxon>
    </lineage>
</organism>
<protein>
    <submittedName>
        <fullName evidence="2">Ergothioneine biosynthesis protein EgtB</fullName>
    </submittedName>
</protein>
<evidence type="ECO:0000259" key="1">
    <source>
        <dbReference type="Pfam" id="PF03781"/>
    </source>
</evidence>
<dbReference type="NCBIfam" id="TIGR03440">
    <property type="entry name" value="egtB_TIGR03440"/>
    <property type="match status" value="1"/>
</dbReference>
<dbReference type="InterPro" id="IPR051043">
    <property type="entry name" value="Sulfatase_Mod_Factor_Kinase"/>
</dbReference>
<dbReference type="AlphaFoldDB" id="A0ABD4T2V6"/>
<proteinExistence type="predicted"/>
<accession>A0ABD4T2V6</accession>
<dbReference type="InterPro" id="IPR016187">
    <property type="entry name" value="CTDL_fold"/>
</dbReference>
<dbReference type="RefSeq" id="WP_166281675.1">
    <property type="nucleotide sequence ID" value="NZ_JTHE03000048.1"/>
</dbReference>
<dbReference type="InterPro" id="IPR017806">
    <property type="entry name" value="EgtB"/>
</dbReference>
<dbReference type="InterPro" id="IPR005532">
    <property type="entry name" value="SUMF_dom"/>
</dbReference>
<comment type="caution">
    <text evidence="2">The sequence shown here is derived from an EMBL/GenBank/DDBJ whole genome shotgun (WGS) entry which is preliminary data.</text>
</comment>
<dbReference type="InterPro" id="IPR042095">
    <property type="entry name" value="SUMF_sf"/>
</dbReference>
<dbReference type="EMBL" id="JTHE03000048">
    <property type="protein sequence ID" value="MCM1982940.1"/>
    <property type="molecule type" value="Genomic_DNA"/>
</dbReference>
<name>A0ABD4T2V6_9CYAN</name>
<feature type="domain" description="Sulfatase-modifying factor enzyme-like" evidence="1">
    <location>
        <begin position="188"/>
        <end position="321"/>
    </location>
</feature>
<reference evidence="2 3" key="1">
    <citation type="journal article" date="2015" name="Genome Announc.">
        <title>Draft Genome Sequence of Filamentous Marine Cyanobacterium Lyngbya confervoides Strain BDU141951.</title>
        <authorList>
            <person name="Chandrababunaidu M.M."/>
            <person name="Sen D."/>
            <person name="Tripathy S."/>
        </authorList>
    </citation>
    <scope>NUCLEOTIDE SEQUENCE [LARGE SCALE GENOMIC DNA]</scope>
    <source>
        <strain evidence="2 3">BDU141951</strain>
    </source>
</reference>
<evidence type="ECO:0000313" key="2">
    <source>
        <dbReference type="EMBL" id="MCM1982940.1"/>
    </source>
</evidence>
<evidence type="ECO:0000313" key="3">
    <source>
        <dbReference type="Proteomes" id="UP000031561"/>
    </source>
</evidence>
<keyword evidence="3" id="KW-1185">Reference proteome</keyword>
<dbReference type="Proteomes" id="UP000031561">
    <property type="component" value="Unassembled WGS sequence"/>
</dbReference>
<gene>
    <name evidence="2" type="primary">egtB</name>
    <name evidence="2" type="ORF">QQ91_0008905</name>
</gene>
<dbReference type="Gene3D" id="3.90.1580.10">
    <property type="entry name" value="paralog of FGE (formylglycine-generating enzyme)"/>
    <property type="match status" value="2"/>
</dbReference>
<sequence length="422" mass="48923">MLPPPLTSPLPASTLQRYYAIRQFSERLCVPLELEDYGLQAMPDVSPPKWHLAHTTWFFETFLLEPHLPGYRLFHPQFGYLFNSYYETVGARHPRPQRGMISRPTVREIYQYRVHVDEAMVRLLEQRGDCPELSALIELGLHHEQQHQELLLMDTKFNFSVNPLLPAYQSAPVPPPREDLLEVNPYRVAAGLYEIGHGGKGFAFDNEGPRHQVFLQDYELDPYLVTNQAYLEFMQEGGYQRPELWLSEGWFILNQEGWSAPLYWHRQDQIWQVMTLMGLQRLHPQEPVCHLSYFEAEAFARWKGKRLPTEAEWEVVAQSQSLQGQFLDPSYPHPRQTGALYGSVWQWTQSPYSSYPGFQPVPGAVGEYNGKFMCNQFVLRGGCCVTPQGHIRSTYRNFFPPQARWQFGGLRLCRDAGSDPQV</sequence>